<dbReference type="InterPro" id="IPR036705">
    <property type="entry name" value="Ribosyl_crysJ1_sf"/>
</dbReference>
<dbReference type="Proteomes" id="UP000179242">
    <property type="component" value="Unassembled WGS sequence"/>
</dbReference>
<proteinExistence type="inferred from homology"/>
<comment type="similarity">
    <text evidence="1">Belongs to the ADP-ribosylglycohydrolase family.</text>
</comment>
<feature type="binding site" evidence="3">
    <location>
        <position position="30"/>
    </location>
    <ligand>
        <name>Mg(2+)</name>
        <dbReference type="ChEBI" id="CHEBI:18420"/>
        <label>1</label>
    </ligand>
</feature>
<comment type="caution">
    <text evidence="4">The sequence shown here is derived from an EMBL/GenBank/DDBJ whole genome shotgun (WGS) entry which is preliminary data.</text>
</comment>
<dbReference type="InterPro" id="IPR005502">
    <property type="entry name" value="Ribosyl_crysJ1"/>
</dbReference>
<keyword evidence="2" id="KW-0378">Hydrolase</keyword>
<accession>A0A1F4U670</accession>
<evidence type="ECO:0008006" key="6">
    <source>
        <dbReference type="Google" id="ProtNLM"/>
    </source>
</evidence>
<dbReference type="Gene3D" id="1.10.4080.10">
    <property type="entry name" value="ADP-ribosylation/Crystallin J1"/>
    <property type="match status" value="1"/>
</dbReference>
<dbReference type="PANTHER" id="PTHR16222:SF24">
    <property type="entry name" value="ADP-RIBOSYLHYDROLASE ARH3"/>
    <property type="match status" value="1"/>
</dbReference>
<dbReference type="AlphaFoldDB" id="A0A1F4U670"/>
<feature type="binding site" evidence="3">
    <location>
        <position position="31"/>
    </location>
    <ligand>
        <name>Mg(2+)</name>
        <dbReference type="ChEBI" id="CHEBI:18420"/>
        <label>1</label>
    </ligand>
</feature>
<evidence type="ECO:0000256" key="1">
    <source>
        <dbReference type="ARBA" id="ARBA00010702"/>
    </source>
</evidence>
<feature type="binding site" evidence="3">
    <location>
        <position position="238"/>
    </location>
    <ligand>
        <name>Mg(2+)</name>
        <dbReference type="ChEBI" id="CHEBI:18420"/>
        <label>1</label>
    </ligand>
</feature>
<comment type="cofactor">
    <cofactor evidence="3">
        <name>Mg(2+)</name>
        <dbReference type="ChEBI" id="CHEBI:18420"/>
    </cofactor>
    <text evidence="3">Binds 2 magnesium ions per subunit.</text>
</comment>
<reference evidence="4 5" key="1">
    <citation type="journal article" date="2016" name="Nat. Commun.">
        <title>Thousands of microbial genomes shed light on interconnected biogeochemical processes in an aquifer system.</title>
        <authorList>
            <person name="Anantharaman K."/>
            <person name="Brown C.T."/>
            <person name="Hug L.A."/>
            <person name="Sharon I."/>
            <person name="Castelle C.J."/>
            <person name="Probst A.J."/>
            <person name="Thomas B.C."/>
            <person name="Singh A."/>
            <person name="Wilkins M.J."/>
            <person name="Karaoz U."/>
            <person name="Brodie E.L."/>
            <person name="Williams K.H."/>
            <person name="Hubbard S.S."/>
            <person name="Banfield J.F."/>
        </authorList>
    </citation>
    <scope>NUCLEOTIDE SEQUENCE [LARGE SCALE GENOMIC DNA]</scope>
</reference>
<feature type="binding site" evidence="3">
    <location>
        <position position="237"/>
    </location>
    <ligand>
        <name>Mg(2+)</name>
        <dbReference type="ChEBI" id="CHEBI:18420"/>
        <label>1</label>
    </ligand>
</feature>
<evidence type="ECO:0000256" key="2">
    <source>
        <dbReference type="ARBA" id="ARBA00022801"/>
    </source>
</evidence>
<dbReference type="GO" id="GO:0016787">
    <property type="term" value="F:hydrolase activity"/>
    <property type="evidence" value="ECO:0007669"/>
    <property type="project" value="UniProtKB-KW"/>
</dbReference>
<organism evidence="4 5">
    <name type="scientific">candidate division WOR-1 bacterium RIFOXYC2_FULL_46_14</name>
    <dbReference type="NCBI Taxonomy" id="1802587"/>
    <lineage>
        <taxon>Bacteria</taxon>
        <taxon>Bacillati</taxon>
        <taxon>Saganbacteria</taxon>
    </lineage>
</organism>
<sequence length="284" mass="30828">MPAEGMIRGARIDRFYSHPKGKLRAGQVTDDTILTQATVDSLIRRRSLDPADIALNLGRAFKKNKDLGRGFGQATITALTRILKRRPWNMVGDNNSLGNGAAMRIAPIALFSYANLEQLKRNVELVAMITHKQPEAINGSLSVAYITAKIINSTFEQNIILRETAGYIGDDSEMANKLRQVGDLLTQDLSPSVALSQIGTSGIVFESVGSSIYLFLRFIDSFENVLVEAASCGGDTDTIASMVGAMSGAYHGEAAIPKHWGKEVEGAREILRKADKLYSLSHGT</sequence>
<dbReference type="Pfam" id="PF03747">
    <property type="entry name" value="ADP_ribosyl_GH"/>
    <property type="match status" value="1"/>
</dbReference>
<evidence type="ECO:0000313" key="4">
    <source>
        <dbReference type="EMBL" id="OGC40465.1"/>
    </source>
</evidence>
<gene>
    <name evidence="4" type="ORF">A2438_04320</name>
</gene>
<dbReference type="GO" id="GO:0046872">
    <property type="term" value="F:metal ion binding"/>
    <property type="evidence" value="ECO:0007669"/>
    <property type="project" value="UniProtKB-KW"/>
</dbReference>
<name>A0A1F4U670_UNCSA</name>
<dbReference type="InterPro" id="IPR050792">
    <property type="entry name" value="ADP-ribosylglycohydrolase"/>
</dbReference>
<evidence type="ECO:0000313" key="5">
    <source>
        <dbReference type="Proteomes" id="UP000179242"/>
    </source>
</evidence>
<dbReference type="PANTHER" id="PTHR16222">
    <property type="entry name" value="ADP-RIBOSYLGLYCOHYDROLASE"/>
    <property type="match status" value="1"/>
</dbReference>
<protein>
    <recommendedName>
        <fullName evidence="6">ADP-ribosylglycohydrolase</fullName>
    </recommendedName>
</protein>
<keyword evidence="3" id="KW-0460">Magnesium</keyword>
<evidence type="ECO:0000256" key="3">
    <source>
        <dbReference type="PIRSR" id="PIRSR605502-1"/>
    </source>
</evidence>
<keyword evidence="3" id="KW-0479">Metal-binding</keyword>
<dbReference type="EMBL" id="MEUJ01000004">
    <property type="protein sequence ID" value="OGC40465.1"/>
    <property type="molecule type" value="Genomic_DNA"/>
</dbReference>
<feature type="binding site" evidence="3">
    <location>
        <position position="235"/>
    </location>
    <ligand>
        <name>Mg(2+)</name>
        <dbReference type="ChEBI" id="CHEBI:18420"/>
        <label>1</label>
    </ligand>
</feature>
<dbReference type="SUPFAM" id="SSF101478">
    <property type="entry name" value="ADP-ribosylglycohydrolase"/>
    <property type="match status" value="1"/>
</dbReference>
<feature type="binding site" evidence="3">
    <location>
        <position position="29"/>
    </location>
    <ligand>
        <name>Mg(2+)</name>
        <dbReference type="ChEBI" id="CHEBI:18420"/>
        <label>1</label>
    </ligand>
</feature>